<dbReference type="EMBL" id="OV651822">
    <property type="protein sequence ID" value="CAH1100132.1"/>
    <property type="molecule type" value="Genomic_DNA"/>
</dbReference>
<protein>
    <submittedName>
        <fullName evidence="3">Uncharacterized protein</fullName>
    </submittedName>
</protein>
<feature type="transmembrane region" description="Helical" evidence="1">
    <location>
        <begin position="77"/>
        <end position="96"/>
    </location>
</feature>
<evidence type="ECO:0000313" key="4">
    <source>
        <dbReference type="Proteomes" id="UP001153636"/>
    </source>
</evidence>
<keyword evidence="1" id="KW-1133">Transmembrane helix</keyword>
<gene>
    <name evidence="3" type="ORF">PSYICH_LOCUS2276</name>
</gene>
<evidence type="ECO:0000256" key="2">
    <source>
        <dbReference type="SAM" id="SignalP"/>
    </source>
</evidence>
<feature type="chain" id="PRO_5040287081" evidence="2">
    <location>
        <begin position="27"/>
        <end position="134"/>
    </location>
</feature>
<keyword evidence="1" id="KW-0472">Membrane</keyword>
<keyword evidence="4" id="KW-1185">Reference proteome</keyword>
<organism evidence="3 4">
    <name type="scientific">Psylliodes chrysocephalus</name>
    <dbReference type="NCBI Taxonomy" id="3402493"/>
    <lineage>
        <taxon>Eukaryota</taxon>
        <taxon>Metazoa</taxon>
        <taxon>Ecdysozoa</taxon>
        <taxon>Arthropoda</taxon>
        <taxon>Hexapoda</taxon>
        <taxon>Insecta</taxon>
        <taxon>Pterygota</taxon>
        <taxon>Neoptera</taxon>
        <taxon>Endopterygota</taxon>
        <taxon>Coleoptera</taxon>
        <taxon>Polyphaga</taxon>
        <taxon>Cucujiformia</taxon>
        <taxon>Chrysomeloidea</taxon>
        <taxon>Chrysomelidae</taxon>
        <taxon>Galerucinae</taxon>
        <taxon>Alticini</taxon>
        <taxon>Psylliodes</taxon>
    </lineage>
</organism>
<dbReference type="AlphaFoldDB" id="A0A9P0G817"/>
<keyword evidence="2" id="KW-0732">Signal</keyword>
<evidence type="ECO:0000313" key="3">
    <source>
        <dbReference type="EMBL" id="CAH1100132.1"/>
    </source>
</evidence>
<reference evidence="3" key="1">
    <citation type="submission" date="2022-01" db="EMBL/GenBank/DDBJ databases">
        <authorList>
            <person name="King R."/>
        </authorList>
    </citation>
    <scope>NUCLEOTIDE SEQUENCE</scope>
</reference>
<keyword evidence="1" id="KW-0812">Transmembrane</keyword>
<proteinExistence type="predicted"/>
<feature type="signal peptide" evidence="2">
    <location>
        <begin position="1"/>
        <end position="26"/>
    </location>
</feature>
<sequence>MINIFSIVMIVFVFTMLASSWMCVNCDCINDTKGFNVTARKKSNTDILSMILPNLAMPFIMQAMFLPLVLVFMKLSVLKSILIGKLGILIWIYNIIHNSSNPPGALYSHSVDIKHHGNAGDNKYGGYSKRRKRR</sequence>
<evidence type="ECO:0000256" key="1">
    <source>
        <dbReference type="SAM" id="Phobius"/>
    </source>
</evidence>
<dbReference type="OrthoDB" id="6624538at2759"/>
<dbReference type="Proteomes" id="UP001153636">
    <property type="component" value="Chromosome 10"/>
</dbReference>
<accession>A0A9P0G817</accession>
<name>A0A9P0G817_9CUCU</name>
<feature type="transmembrane region" description="Helical" evidence="1">
    <location>
        <begin position="50"/>
        <end position="70"/>
    </location>
</feature>